<evidence type="ECO:0000313" key="1">
    <source>
        <dbReference type="EMBL" id="QKJ85180.1"/>
    </source>
</evidence>
<dbReference type="InterPro" id="IPR058522">
    <property type="entry name" value="DUF8209"/>
</dbReference>
<keyword evidence="2" id="KW-1185">Reference proteome</keyword>
<dbReference type="RefSeq" id="WP_173632298.1">
    <property type="nucleotide sequence ID" value="NZ_CP054212.1"/>
</dbReference>
<protein>
    <submittedName>
        <fullName evidence="1">Uncharacterized protein</fullName>
    </submittedName>
</protein>
<organism evidence="1 2">
    <name type="scientific">Paramixta manurensis</name>
    <dbReference type="NCBI Taxonomy" id="2740817"/>
    <lineage>
        <taxon>Bacteria</taxon>
        <taxon>Pseudomonadati</taxon>
        <taxon>Pseudomonadota</taxon>
        <taxon>Gammaproteobacteria</taxon>
        <taxon>Enterobacterales</taxon>
        <taxon>Erwiniaceae</taxon>
        <taxon>Paramixta</taxon>
    </lineage>
</organism>
<reference evidence="1 2" key="1">
    <citation type="submission" date="2020-06" db="EMBL/GenBank/DDBJ databases">
        <title>Genome sequence of Paramixta manurensis strain PD-1.</title>
        <authorList>
            <person name="Lee C.W."/>
            <person name="Kim J."/>
        </authorList>
    </citation>
    <scope>NUCLEOTIDE SEQUENCE [LARGE SCALE GENOMIC DNA]</scope>
    <source>
        <strain evidence="1 2">PD-1</strain>
    </source>
</reference>
<sequence>MAKTNKVGAIIGRYIPWIGWGQAMWVAHSTLRDTAVTFNRIVAPQDRIQWTYF</sequence>
<proteinExistence type="predicted"/>
<dbReference type="Proteomes" id="UP000505325">
    <property type="component" value="Chromosome"/>
</dbReference>
<evidence type="ECO:0000313" key="2">
    <source>
        <dbReference type="Proteomes" id="UP000505325"/>
    </source>
</evidence>
<dbReference type="AlphaFoldDB" id="A0A6M8UC09"/>
<dbReference type="KEGG" id="pmak:PMPD1_0197"/>
<gene>
    <name evidence="1" type="ORF">PMPD1_0197</name>
</gene>
<dbReference type="EMBL" id="CP054212">
    <property type="protein sequence ID" value="QKJ85180.1"/>
    <property type="molecule type" value="Genomic_DNA"/>
</dbReference>
<dbReference type="Pfam" id="PF26636">
    <property type="entry name" value="DUF8209"/>
    <property type="match status" value="1"/>
</dbReference>
<accession>A0A6M8UC09</accession>
<name>A0A6M8UC09_9GAMM</name>